<dbReference type="AlphaFoldDB" id="C1GMJ2"/>
<dbReference type="VEuPathDB" id="FungiDB:PADG_08478"/>
<dbReference type="KEGG" id="pbn:PADG_08478"/>
<protein>
    <submittedName>
        <fullName evidence="1">Uncharacterized protein</fullName>
    </submittedName>
</protein>
<proteinExistence type="predicted"/>
<dbReference type="Proteomes" id="UP000001628">
    <property type="component" value="Unassembled WGS sequence"/>
</dbReference>
<dbReference type="InParanoid" id="C1GMJ2"/>
<gene>
    <name evidence="1" type="ORF">PADG_08478</name>
</gene>
<sequence length="88" mass="9976">MTTPPGNMGGFNRDYLPTALAFNKRSVAGFALLWNRLLQDFECVVELFRSQPEVALVANELKLQPSYTTHVQDLTRVSLRVSRVKSQH</sequence>
<dbReference type="RefSeq" id="XP_010763782.1">
    <property type="nucleotide sequence ID" value="XM_010765480.1"/>
</dbReference>
<reference evidence="1 2" key="1">
    <citation type="journal article" date="2011" name="PLoS Genet.">
        <title>Comparative genomic analysis of human fungal pathogens causing paracoccidioidomycosis.</title>
        <authorList>
            <person name="Desjardins C.A."/>
            <person name="Champion M.D."/>
            <person name="Holder J.W."/>
            <person name="Muszewska A."/>
            <person name="Goldberg J."/>
            <person name="Bailao A.M."/>
            <person name="Brigido M.M."/>
            <person name="Ferreira M.E."/>
            <person name="Garcia A.M."/>
            <person name="Grynberg M."/>
            <person name="Gujja S."/>
            <person name="Heiman D.I."/>
            <person name="Henn M.R."/>
            <person name="Kodira C.D."/>
            <person name="Leon-Narvaez H."/>
            <person name="Longo L.V."/>
            <person name="Ma L.J."/>
            <person name="Malavazi I."/>
            <person name="Matsuo A.L."/>
            <person name="Morais F.V."/>
            <person name="Pereira M."/>
            <person name="Rodriguez-Brito S."/>
            <person name="Sakthikumar S."/>
            <person name="Salem-Izacc S.M."/>
            <person name="Sykes S.M."/>
            <person name="Teixeira M.M."/>
            <person name="Vallejo M.C."/>
            <person name="Walter M.E."/>
            <person name="Yandava C."/>
            <person name="Young S."/>
            <person name="Zeng Q."/>
            <person name="Zucker J."/>
            <person name="Felipe M.S."/>
            <person name="Goldman G.H."/>
            <person name="Haas B.J."/>
            <person name="McEwen J.G."/>
            <person name="Nino-Vega G."/>
            <person name="Puccia R."/>
            <person name="San-Blas G."/>
            <person name="Soares C.M."/>
            <person name="Birren B.W."/>
            <person name="Cuomo C.A."/>
        </authorList>
    </citation>
    <scope>NUCLEOTIDE SEQUENCE [LARGE SCALE GENOMIC DNA]</scope>
    <source>
        <strain evidence="1 2">Pb18</strain>
    </source>
</reference>
<dbReference type="EMBL" id="KN275974">
    <property type="protein sequence ID" value="EEH43658.2"/>
    <property type="molecule type" value="Genomic_DNA"/>
</dbReference>
<dbReference type="eggNOG" id="ENOG502RQBK">
    <property type="taxonomic scope" value="Eukaryota"/>
</dbReference>
<evidence type="ECO:0000313" key="1">
    <source>
        <dbReference type="EMBL" id="EEH43658.2"/>
    </source>
</evidence>
<name>C1GMJ2_PARBD</name>
<accession>C1GMJ2</accession>
<dbReference type="HOGENOM" id="CLU_2469714_0_0_1"/>
<keyword evidence="2" id="KW-1185">Reference proteome</keyword>
<organism evidence="1 2">
    <name type="scientific">Paracoccidioides brasiliensis (strain Pb18)</name>
    <dbReference type="NCBI Taxonomy" id="502780"/>
    <lineage>
        <taxon>Eukaryota</taxon>
        <taxon>Fungi</taxon>
        <taxon>Dikarya</taxon>
        <taxon>Ascomycota</taxon>
        <taxon>Pezizomycotina</taxon>
        <taxon>Eurotiomycetes</taxon>
        <taxon>Eurotiomycetidae</taxon>
        <taxon>Onygenales</taxon>
        <taxon>Ajellomycetaceae</taxon>
        <taxon>Paracoccidioides</taxon>
    </lineage>
</organism>
<dbReference type="GeneID" id="22586760"/>
<evidence type="ECO:0000313" key="2">
    <source>
        <dbReference type="Proteomes" id="UP000001628"/>
    </source>
</evidence>